<protein>
    <submittedName>
        <fullName evidence="1">Twin-arginine translocation pathway signal</fullName>
    </submittedName>
</protein>
<dbReference type="Proteomes" id="UP000092565">
    <property type="component" value="Chromosome"/>
</dbReference>
<organism evidence="1 2">
    <name type="scientific">Phaeobacter gallaeciensis</name>
    <dbReference type="NCBI Taxonomy" id="60890"/>
    <lineage>
        <taxon>Bacteria</taxon>
        <taxon>Pseudomonadati</taxon>
        <taxon>Pseudomonadota</taxon>
        <taxon>Alphaproteobacteria</taxon>
        <taxon>Rhodobacterales</taxon>
        <taxon>Roseobacteraceae</taxon>
        <taxon>Phaeobacter</taxon>
    </lineage>
</organism>
<dbReference type="AlphaFoldDB" id="A0A1B0ZVW3"/>
<name>A0A1B0ZVW3_9RHOB</name>
<dbReference type="PATRIC" id="fig|60890.4.peg.3279"/>
<dbReference type="OrthoDB" id="9779968at2"/>
<evidence type="ECO:0000313" key="1">
    <source>
        <dbReference type="EMBL" id="ANP38244.1"/>
    </source>
</evidence>
<dbReference type="PROSITE" id="PS51318">
    <property type="entry name" value="TAT"/>
    <property type="match status" value="1"/>
</dbReference>
<gene>
    <name evidence="1" type="ORF">JL2886_03365</name>
</gene>
<reference evidence="1 2" key="1">
    <citation type="submission" date="2016-04" db="EMBL/GenBank/DDBJ databases">
        <authorList>
            <person name="Evans L.H."/>
            <person name="Alamgir A."/>
            <person name="Owens N."/>
            <person name="Weber N.D."/>
            <person name="Virtaneva K."/>
            <person name="Barbian K."/>
            <person name="Babar A."/>
            <person name="Rosenke K."/>
        </authorList>
    </citation>
    <scope>NUCLEOTIDE SEQUENCE [LARGE SCALE GENOMIC DNA]</scope>
    <source>
        <strain evidence="1 2">JL2886</strain>
    </source>
</reference>
<dbReference type="EMBL" id="CP015124">
    <property type="protein sequence ID" value="ANP38244.1"/>
    <property type="molecule type" value="Genomic_DNA"/>
</dbReference>
<dbReference type="InterPro" id="IPR006311">
    <property type="entry name" value="TAT_signal"/>
</dbReference>
<dbReference type="InterPro" id="IPR010869">
    <property type="entry name" value="DUF1501"/>
</dbReference>
<dbReference type="RefSeq" id="WP_065272931.1">
    <property type="nucleotide sequence ID" value="NZ_CP015124.1"/>
</dbReference>
<sequence length="410" mass="43805">MRHSRRSFLARGAALGCSLAASPLLTPVSFASAPWDRRLVVIILRGGMDALDVVQPYGDPAYAALRQKLRGGPDHGGLDLDGFFALHPALSPLMPLWRSEELAFVHAVSTPYRDKRSHFDGQDLLEAGTPGLEQARDGWLNRLLQQQSGIEARTAFALGQGEMKLLNGAAPVADWSPDAALMMSPQAERLAGLLMEDDALFHGALSEALDLSREAPGLPLSGEEDMQGGQMGMAGGMTMPVPTQGEAHLKIAAYAAQQLRADTRIAAFSINGWDTHNRQDRALKSALGRLSDTVLELKAGVGADVWDKTAVVAMTEFGRTARENGTGGTDHGTGGAMLLAGGAIRGGRIYGRWPGLEEAALYDRRDLMPTADVRAPAAWILRGLTGVGVAELEQTVFPGLRMEDDLGLLR</sequence>
<evidence type="ECO:0000313" key="2">
    <source>
        <dbReference type="Proteomes" id="UP000092565"/>
    </source>
</evidence>
<accession>A0A1B0ZVW3</accession>
<dbReference type="PANTHER" id="PTHR43737">
    <property type="entry name" value="BLL7424 PROTEIN"/>
    <property type="match status" value="1"/>
</dbReference>
<dbReference type="Pfam" id="PF07394">
    <property type="entry name" value="DUF1501"/>
    <property type="match status" value="1"/>
</dbReference>
<proteinExistence type="predicted"/>
<dbReference type="PANTHER" id="PTHR43737:SF1">
    <property type="entry name" value="DUF1501 DOMAIN-CONTAINING PROTEIN"/>
    <property type="match status" value="1"/>
</dbReference>
<keyword evidence="2" id="KW-1185">Reference proteome</keyword>